<comment type="caution">
    <text evidence="3">The sequence shown here is derived from an EMBL/GenBank/DDBJ whole genome shotgun (WGS) entry which is preliminary data.</text>
</comment>
<feature type="transmembrane region" description="Helical" evidence="2">
    <location>
        <begin position="122"/>
        <end position="150"/>
    </location>
</feature>
<proteinExistence type="predicted"/>
<evidence type="ECO:0000313" key="3">
    <source>
        <dbReference type="EMBL" id="GAA2583151.1"/>
    </source>
</evidence>
<dbReference type="Proteomes" id="UP001500274">
    <property type="component" value="Unassembled WGS sequence"/>
</dbReference>
<protein>
    <recommendedName>
        <fullName evidence="5">DUF4190 domain-containing protein</fullName>
    </recommendedName>
</protein>
<feature type="compositionally biased region" description="Basic and acidic residues" evidence="1">
    <location>
        <begin position="1"/>
        <end position="10"/>
    </location>
</feature>
<feature type="region of interest" description="Disordered" evidence="1">
    <location>
        <begin position="1"/>
        <end position="23"/>
    </location>
</feature>
<keyword evidence="2" id="KW-0472">Membrane</keyword>
<gene>
    <name evidence="3" type="ORF">GCM10009862_22920</name>
</gene>
<name>A0ABN3PK57_9MICO</name>
<evidence type="ECO:0000256" key="1">
    <source>
        <dbReference type="SAM" id="MobiDB-lite"/>
    </source>
</evidence>
<keyword evidence="2" id="KW-1133">Transmembrane helix</keyword>
<evidence type="ECO:0000256" key="2">
    <source>
        <dbReference type="SAM" id="Phobius"/>
    </source>
</evidence>
<organism evidence="3 4">
    <name type="scientific">Microbacterium binotii</name>
    <dbReference type="NCBI Taxonomy" id="462710"/>
    <lineage>
        <taxon>Bacteria</taxon>
        <taxon>Bacillati</taxon>
        <taxon>Actinomycetota</taxon>
        <taxon>Actinomycetes</taxon>
        <taxon>Micrococcales</taxon>
        <taxon>Microbacteriaceae</taxon>
        <taxon>Microbacterium</taxon>
    </lineage>
</organism>
<evidence type="ECO:0000313" key="4">
    <source>
        <dbReference type="Proteomes" id="UP001500274"/>
    </source>
</evidence>
<evidence type="ECO:0008006" key="5">
    <source>
        <dbReference type="Google" id="ProtNLM"/>
    </source>
</evidence>
<feature type="transmembrane region" description="Helical" evidence="2">
    <location>
        <begin position="162"/>
        <end position="183"/>
    </location>
</feature>
<keyword evidence="2" id="KW-0812">Transmembrane</keyword>
<sequence length="192" mass="19650">MNREQGHDAPEDPASLASAYGPDDAAAQPLLAAAAALDPSPHEQPVGELPVVARVESPSDDVIVPTQAAELPGTHRGGFTRPPTAPVDVREQVAEHEELPATTATLPTTDAGAPANFATLSLGFAVVALIVAIVVGWGFPIGVGAVVLGVMSLRGRVESRPIAAWGVALGALSLMYSAGWFMYAGIQSGWIG</sequence>
<dbReference type="EMBL" id="BAAARI010000014">
    <property type="protein sequence ID" value="GAA2583151.1"/>
    <property type="molecule type" value="Genomic_DNA"/>
</dbReference>
<reference evidence="3 4" key="1">
    <citation type="journal article" date="2019" name="Int. J. Syst. Evol. Microbiol.">
        <title>The Global Catalogue of Microorganisms (GCM) 10K type strain sequencing project: providing services to taxonomists for standard genome sequencing and annotation.</title>
        <authorList>
            <consortium name="The Broad Institute Genomics Platform"/>
            <consortium name="The Broad Institute Genome Sequencing Center for Infectious Disease"/>
            <person name="Wu L."/>
            <person name="Ma J."/>
        </authorList>
    </citation>
    <scope>NUCLEOTIDE SEQUENCE [LARGE SCALE GENOMIC DNA]</scope>
    <source>
        <strain evidence="3 4">JCM 16365</strain>
    </source>
</reference>
<dbReference type="RefSeq" id="WP_344229616.1">
    <property type="nucleotide sequence ID" value="NZ_BAAARI010000014.1"/>
</dbReference>
<keyword evidence="4" id="KW-1185">Reference proteome</keyword>
<accession>A0ABN3PK57</accession>